<dbReference type="InterPro" id="IPR035979">
    <property type="entry name" value="RBD_domain_sf"/>
</dbReference>
<accession>A0AAD5C3U3</accession>
<dbReference type="Proteomes" id="UP001206925">
    <property type="component" value="Unassembled WGS sequence"/>
</dbReference>
<comment type="caution">
    <text evidence="1">The sequence shown here is derived from an EMBL/GenBank/DDBJ whole genome shotgun (WGS) entry which is preliminary data.</text>
</comment>
<feature type="non-terminal residue" evidence="1">
    <location>
        <position position="1"/>
    </location>
</feature>
<organism evidence="1 2">
    <name type="scientific">Ambrosia artemisiifolia</name>
    <name type="common">Common ragweed</name>
    <dbReference type="NCBI Taxonomy" id="4212"/>
    <lineage>
        <taxon>Eukaryota</taxon>
        <taxon>Viridiplantae</taxon>
        <taxon>Streptophyta</taxon>
        <taxon>Embryophyta</taxon>
        <taxon>Tracheophyta</taxon>
        <taxon>Spermatophyta</taxon>
        <taxon>Magnoliopsida</taxon>
        <taxon>eudicotyledons</taxon>
        <taxon>Gunneridae</taxon>
        <taxon>Pentapetalae</taxon>
        <taxon>asterids</taxon>
        <taxon>campanulids</taxon>
        <taxon>Asterales</taxon>
        <taxon>Asteraceae</taxon>
        <taxon>Asteroideae</taxon>
        <taxon>Heliantheae alliance</taxon>
        <taxon>Heliantheae</taxon>
        <taxon>Ambrosia</taxon>
    </lineage>
</organism>
<dbReference type="SUPFAM" id="SSF54928">
    <property type="entry name" value="RNA-binding domain, RBD"/>
    <property type="match status" value="1"/>
</dbReference>
<sequence length="168" mass="18816">CISLLIRLHLHLPPSFSLSLSGDSKEDYLREYFSKFGSVSQFHLVVDRDIKQLKGILCYKVPGNMTHIIIEVEKPGTKLHKKETCEAVRSLMHLNYILNQVTFKERPKLKTTCLLTSTSINNVMLSLSPDLGGVVTKSKLKQVHTVRWGNGSGRVQVTMQPGKPLTSA</sequence>
<keyword evidence="2" id="KW-1185">Reference proteome</keyword>
<dbReference type="GO" id="GO:0003676">
    <property type="term" value="F:nucleic acid binding"/>
    <property type="evidence" value="ECO:0007669"/>
    <property type="project" value="InterPro"/>
</dbReference>
<reference evidence="1" key="1">
    <citation type="submission" date="2022-06" db="EMBL/GenBank/DDBJ databases">
        <title>Uncovering the hologenomic basis of an extraordinary plant invasion.</title>
        <authorList>
            <person name="Bieker V.C."/>
            <person name="Martin M.D."/>
            <person name="Gilbert T."/>
            <person name="Hodgins K."/>
            <person name="Battlay P."/>
            <person name="Petersen B."/>
            <person name="Wilson J."/>
        </authorList>
    </citation>
    <scope>NUCLEOTIDE SEQUENCE</scope>
    <source>
        <strain evidence="1">AA19_3_7</strain>
        <tissue evidence="1">Leaf</tissue>
    </source>
</reference>
<protein>
    <recommendedName>
        <fullName evidence="3">RRM domain-containing protein</fullName>
    </recommendedName>
</protein>
<evidence type="ECO:0000313" key="1">
    <source>
        <dbReference type="EMBL" id="KAI7734587.1"/>
    </source>
</evidence>
<name>A0AAD5C3U3_AMBAR</name>
<evidence type="ECO:0000313" key="2">
    <source>
        <dbReference type="Proteomes" id="UP001206925"/>
    </source>
</evidence>
<dbReference type="EMBL" id="JAMZMK010009690">
    <property type="protein sequence ID" value="KAI7734587.1"/>
    <property type="molecule type" value="Genomic_DNA"/>
</dbReference>
<evidence type="ECO:0008006" key="3">
    <source>
        <dbReference type="Google" id="ProtNLM"/>
    </source>
</evidence>
<dbReference type="AlphaFoldDB" id="A0AAD5C3U3"/>
<gene>
    <name evidence="1" type="ORF">M8C21_009839</name>
</gene>
<proteinExistence type="predicted"/>